<name>A0A975BV28_9BACT</name>
<gene>
    <name evidence="1" type="ORF">dnm_083740</name>
</gene>
<keyword evidence="2" id="KW-1185">Reference proteome</keyword>
<proteinExistence type="predicted"/>
<protein>
    <submittedName>
        <fullName evidence="1">Uncharacterized protein</fullName>
    </submittedName>
</protein>
<evidence type="ECO:0000313" key="2">
    <source>
        <dbReference type="Proteomes" id="UP000663722"/>
    </source>
</evidence>
<organism evidence="1 2">
    <name type="scientific">Desulfonema magnum</name>
    <dbReference type="NCBI Taxonomy" id="45655"/>
    <lineage>
        <taxon>Bacteria</taxon>
        <taxon>Pseudomonadati</taxon>
        <taxon>Thermodesulfobacteriota</taxon>
        <taxon>Desulfobacteria</taxon>
        <taxon>Desulfobacterales</taxon>
        <taxon>Desulfococcaceae</taxon>
        <taxon>Desulfonema</taxon>
    </lineage>
</organism>
<reference evidence="1" key="1">
    <citation type="journal article" date="2021" name="Microb. Physiol.">
        <title>Proteogenomic Insights into the Physiology of Marine, Sulfate-Reducing, Filamentous Desulfonema limicola and Desulfonema magnum.</title>
        <authorList>
            <person name="Schnaars V."/>
            <person name="Wohlbrand L."/>
            <person name="Scheve S."/>
            <person name="Hinrichs C."/>
            <person name="Reinhardt R."/>
            <person name="Rabus R."/>
        </authorList>
    </citation>
    <scope>NUCLEOTIDE SEQUENCE</scope>
    <source>
        <strain evidence="1">4be13</strain>
    </source>
</reference>
<sequence length="77" mass="8833">MLPAPDTSFQKNTFGEPIIKYGNKPELRERIRWLGKKTKQQEDRIFSYMPFSPGELGTVIPEDCADEISAYHEALSD</sequence>
<accession>A0A975BV28</accession>
<dbReference type="AlphaFoldDB" id="A0A975BV28"/>
<evidence type="ECO:0000313" key="1">
    <source>
        <dbReference type="EMBL" id="QTA92296.1"/>
    </source>
</evidence>
<dbReference type="EMBL" id="CP061800">
    <property type="protein sequence ID" value="QTA92296.1"/>
    <property type="molecule type" value="Genomic_DNA"/>
</dbReference>
<dbReference type="Proteomes" id="UP000663722">
    <property type="component" value="Chromosome"/>
</dbReference>
<dbReference type="KEGG" id="dmm:dnm_083740"/>
<dbReference type="RefSeq" id="WP_207679717.1">
    <property type="nucleotide sequence ID" value="NZ_CP061800.1"/>
</dbReference>